<proteinExistence type="predicted"/>
<evidence type="ECO:0000259" key="3">
    <source>
        <dbReference type="PROSITE" id="PS51186"/>
    </source>
</evidence>
<dbReference type="Proteomes" id="UP001597283">
    <property type="component" value="Unassembled WGS sequence"/>
</dbReference>
<evidence type="ECO:0000313" key="5">
    <source>
        <dbReference type="Proteomes" id="UP001597283"/>
    </source>
</evidence>
<dbReference type="SUPFAM" id="SSF55729">
    <property type="entry name" value="Acyl-CoA N-acyltransferases (Nat)"/>
    <property type="match status" value="1"/>
</dbReference>
<dbReference type="PANTHER" id="PTHR43877">
    <property type="entry name" value="AMINOALKYLPHOSPHONATE N-ACETYLTRANSFERASE-RELATED-RELATED"/>
    <property type="match status" value="1"/>
</dbReference>
<dbReference type="Gene3D" id="3.40.630.30">
    <property type="match status" value="1"/>
</dbReference>
<keyword evidence="1 4" id="KW-0808">Transferase</keyword>
<dbReference type="PROSITE" id="PS51186">
    <property type="entry name" value="GNAT"/>
    <property type="match status" value="1"/>
</dbReference>
<dbReference type="RefSeq" id="WP_380940081.1">
    <property type="nucleotide sequence ID" value="NZ_JBHUFC010000003.1"/>
</dbReference>
<dbReference type="EMBL" id="JBHUFC010000003">
    <property type="protein sequence ID" value="MFD1787716.1"/>
    <property type="molecule type" value="Genomic_DNA"/>
</dbReference>
<sequence length="171" mass="18440">MIDYRDAVPGDGPELAAMARACFTETFGTLYSSENLATFLHQVFGPNGLPSQISDPDFTIRLATDAGRIVGFAKLGPNALPFPQADDANAVELYQLYVSSSHHGDGVGPALLDWAIATARGQGADTLALSVYVDNHRAKAFYARRGFVDVGRYDFPVGDQIDEDRLMVLAL</sequence>
<evidence type="ECO:0000256" key="1">
    <source>
        <dbReference type="ARBA" id="ARBA00022679"/>
    </source>
</evidence>
<dbReference type="GO" id="GO:0016746">
    <property type="term" value="F:acyltransferase activity"/>
    <property type="evidence" value="ECO:0007669"/>
    <property type="project" value="UniProtKB-KW"/>
</dbReference>
<dbReference type="PANTHER" id="PTHR43877:SF1">
    <property type="entry name" value="ACETYLTRANSFERASE"/>
    <property type="match status" value="1"/>
</dbReference>
<dbReference type="InterPro" id="IPR050832">
    <property type="entry name" value="Bact_Acetyltransf"/>
</dbReference>
<evidence type="ECO:0000313" key="4">
    <source>
        <dbReference type="EMBL" id="MFD1787716.1"/>
    </source>
</evidence>
<feature type="domain" description="N-acetyltransferase" evidence="3">
    <location>
        <begin position="2"/>
        <end position="171"/>
    </location>
</feature>
<dbReference type="CDD" id="cd04301">
    <property type="entry name" value="NAT_SF"/>
    <property type="match status" value="1"/>
</dbReference>
<keyword evidence="2 4" id="KW-0012">Acyltransferase</keyword>
<dbReference type="InterPro" id="IPR016181">
    <property type="entry name" value="Acyl_CoA_acyltransferase"/>
</dbReference>
<gene>
    <name evidence="4" type="ORF">ACFSC3_09035</name>
</gene>
<dbReference type="InterPro" id="IPR000182">
    <property type="entry name" value="GNAT_dom"/>
</dbReference>
<reference evidence="5" key="1">
    <citation type="journal article" date="2019" name="Int. J. Syst. Evol. Microbiol.">
        <title>The Global Catalogue of Microorganisms (GCM) 10K type strain sequencing project: providing services to taxonomists for standard genome sequencing and annotation.</title>
        <authorList>
            <consortium name="The Broad Institute Genomics Platform"/>
            <consortium name="The Broad Institute Genome Sequencing Center for Infectious Disease"/>
            <person name="Wu L."/>
            <person name="Ma J."/>
        </authorList>
    </citation>
    <scope>NUCLEOTIDE SEQUENCE [LARGE SCALE GENOMIC DNA]</scope>
    <source>
        <strain evidence="5">Q85</strain>
    </source>
</reference>
<keyword evidence="5" id="KW-1185">Reference proteome</keyword>
<name>A0ABW4ND36_9SPHN</name>
<accession>A0ABW4ND36</accession>
<dbReference type="Pfam" id="PF00583">
    <property type="entry name" value="Acetyltransf_1"/>
    <property type="match status" value="1"/>
</dbReference>
<protein>
    <submittedName>
        <fullName evidence="4">GNAT family N-acetyltransferase</fullName>
        <ecNumber evidence="4">2.3.-.-</ecNumber>
    </submittedName>
</protein>
<dbReference type="EC" id="2.3.-.-" evidence="4"/>
<organism evidence="4 5">
    <name type="scientific">Sphingomonas floccifaciens</name>
    <dbReference type="NCBI Taxonomy" id="1844115"/>
    <lineage>
        <taxon>Bacteria</taxon>
        <taxon>Pseudomonadati</taxon>
        <taxon>Pseudomonadota</taxon>
        <taxon>Alphaproteobacteria</taxon>
        <taxon>Sphingomonadales</taxon>
        <taxon>Sphingomonadaceae</taxon>
        <taxon>Sphingomonas</taxon>
    </lineage>
</organism>
<comment type="caution">
    <text evidence="4">The sequence shown here is derived from an EMBL/GenBank/DDBJ whole genome shotgun (WGS) entry which is preliminary data.</text>
</comment>
<evidence type="ECO:0000256" key="2">
    <source>
        <dbReference type="ARBA" id="ARBA00023315"/>
    </source>
</evidence>